<dbReference type="PROSITE" id="PS51186">
    <property type="entry name" value="GNAT"/>
    <property type="match status" value="1"/>
</dbReference>
<dbReference type="EMBL" id="JAERTX010000010">
    <property type="protein sequence ID" value="MBM9460675.1"/>
    <property type="molecule type" value="Genomic_DNA"/>
</dbReference>
<dbReference type="Proteomes" id="UP000663791">
    <property type="component" value="Unassembled WGS sequence"/>
</dbReference>
<gene>
    <name evidence="5" type="ORF">JK386_12240</name>
</gene>
<proteinExistence type="inferred from homology"/>
<keyword evidence="6" id="KW-1185">Reference proteome</keyword>
<reference evidence="5" key="1">
    <citation type="submission" date="2021-01" db="EMBL/GenBank/DDBJ databases">
        <title>Novel species in genus Nocardioides.</title>
        <authorList>
            <person name="Zhang G."/>
        </authorList>
    </citation>
    <scope>NUCLEOTIDE SEQUENCE</scope>
    <source>
        <strain evidence="5">Zg-536</strain>
    </source>
</reference>
<dbReference type="CDD" id="cd04301">
    <property type="entry name" value="NAT_SF"/>
    <property type="match status" value="1"/>
</dbReference>
<sequence>MPPGVREATPGDVPAILRLIRDLAAYEREPDAVEASEDDLHRWVFGDDPVASVLVAEVDEQVVGLALWFRTYSTWTGVPGLHLEDLYVDPAHRGAGLGRALLVSLARIAVQRGYRRVEWAVLDWNEPSIAFYRALGARPLAGWSTYRLTGEALAELGASEPVVSEPVVSEPGAAEAGGA</sequence>
<organism evidence="5 6">
    <name type="scientific">Nocardioides faecalis</name>
    <dbReference type="NCBI Taxonomy" id="2803858"/>
    <lineage>
        <taxon>Bacteria</taxon>
        <taxon>Bacillati</taxon>
        <taxon>Actinomycetota</taxon>
        <taxon>Actinomycetes</taxon>
        <taxon>Propionibacteriales</taxon>
        <taxon>Nocardioidaceae</taxon>
        <taxon>Nocardioides</taxon>
    </lineage>
</organism>
<dbReference type="PANTHER" id="PTHR10545:SF29">
    <property type="entry name" value="GH14572P-RELATED"/>
    <property type="match status" value="1"/>
</dbReference>
<dbReference type="Pfam" id="PF00583">
    <property type="entry name" value="Acetyltransf_1"/>
    <property type="match status" value="1"/>
</dbReference>
<accession>A0A939BZ53</accession>
<dbReference type="FunFam" id="3.40.630.30:FF:000064">
    <property type="entry name" value="GNAT family acetyltransferase"/>
    <property type="match status" value="1"/>
</dbReference>
<evidence type="ECO:0000256" key="2">
    <source>
        <dbReference type="ARBA" id="ARBA00022679"/>
    </source>
</evidence>
<comment type="similarity">
    <text evidence="1">Belongs to the acetyltransferase family.</text>
</comment>
<name>A0A939BZ53_9ACTN</name>
<dbReference type="SUPFAM" id="SSF55729">
    <property type="entry name" value="Acyl-CoA N-acyltransferases (Nat)"/>
    <property type="match status" value="1"/>
</dbReference>
<protein>
    <submittedName>
        <fullName evidence="5">GNAT family N-acetyltransferase</fullName>
    </submittedName>
</protein>
<evidence type="ECO:0000313" key="6">
    <source>
        <dbReference type="Proteomes" id="UP000663791"/>
    </source>
</evidence>
<dbReference type="InterPro" id="IPR051016">
    <property type="entry name" value="Diverse_Substrate_AcTransf"/>
</dbReference>
<evidence type="ECO:0000313" key="5">
    <source>
        <dbReference type="EMBL" id="MBM9460675.1"/>
    </source>
</evidence>
<evidence type="ECO:0000259" key="4">
    <source>
        <dbReference type="PROSITE" id="PS51186"/>
    </source>
</evidence>
<evidence type="ECO:0000256" key="3">
    <source>
        <dbReference type="ARBA" id="ARBA00023315"/>
    </source>
</evidence>
<dbReference type="AlphaFoldDB" id="A0A939BZ53"/>
<dbReference type="GO" id="GO:0008080">
    <property type="term" value="F:N-acetyltransferase activity"/>
    <property type="evidence" value="ECO:0007669"/>
    <property type="project" value="TreeGrafter"/>
</dbReference>
<dbReference type="Gene3D" id="3.40.630.30">
    <property type="match status" value="1"/>
</dbReference>
<dbReference type="InterPro" id="IPR016181">
    <property type="entry name" value="Acyl_CoA_acyltransferase"/>
</dbReference>
<dbReference type="PANTHER" id="PTHR10545">
    <property type="entry name" value="DIAMINE N-ACETYLTRANSFERASE"/>
    <property type="match status" value="1"/>
</dbReference>
<evidence type="ECO:0000256" key="1">
    <source>
        <dbReference type="ARBA" id="ARBA00008694"/>
    </source>
</evidence>
<keyword evidence="3" id="KW-0012">Acyltransferase</keyword>
<keyword evidence="2" id="KW-0808">Transferase</keyword>
<dbReference type="InterPro" id="IPR000182">
    <property type="entry name" value="GNAT_dom"/>
</dbReference>
<feature type="domain" description="N-acetyltransferase" evidence="4">
    <location>
        <begin position="3"/>
        <end position="159"/>
    </location>
</feature>
<comment type="caution">
    <text evidence="5">The sequence shown here is derived from an EMBL/GenBank/DDBJ whole genome shotgun (WGS) entry which is preliminary data.</text>
</comment>